<dbReference type="PANTHER" id="PTHR33164:SF104">
    <property type="entry name" value="TRANSCRIPTIONAL REGULATORY PROTEIN"/>
    <property type="match status" value="1"/>
</dbReference>
<keyword evidence="3" id="KW-1185">Reference proteome</keyword>
<dbReference type="SMART" id="SM00347">
    <property type="entry name" value="HTH_MARR"/>
    <property type="match status" value="1"/>
</dbReference>
<evidence type="ECO:0000313" key="3">
    <source>
        <dbReference type="Proteomes" id="UP000533598"/>
    </source>
</evidence>
<dbReference type="GO" id="GO:0003700">
    <property type="term" value="F:DNA-binding transcription factor activity"/>
    <property type="evidence" value="ECO:0007669"/>
    <property type="project" value="InterPro"/>
</dbReference>
<evidence type="ECO:0000313" key="2">
    <source>
        <dbReference type="EMBL" id="MBB4681163.1"/>
    </source>
</evidence>
<dbReference type="EMBL" id="JACHMH010000001">
    <property type="protein sequence ID" value="MBB4681163.1"/>
    <property type="molecule type" value="Genomic_DNA"/>
</dbReference>
<dbReference type="Pfam" id="PF12802">
    <property type="entry name" value="MarR_2"/>
    <property type="match status" value="1"/>
</dbReference>
<dbReference type="InterPro" id="IPR036390">
    <property type="entry name" value="WH_DNA-bd_sf"/>
</dbReference>
<dbReference type="RefSeq" id="WP_185007529.1">
    <property type="nucleotide sequence ID" value="NZ_BAAAUI010000045.1"/>
</dbReference>
<dbReference type="InterPro" id="IPR000835">
    <property type="entry name" value="HTH_MarR-typ"/>
</dbReference>
<dbReference type="PANTHER" id="PTHR33164">
    <property type="entry name" value="TRANSCRIPTIONAL REGULATOR, MARR FAMILY"/>
    <property type="match status" value="1"/>
</dbReference>
<protein>
    <submittedName>
        <fullName evidence="2">DNA-binding MarR family transcriptional regulator</fullName>
    </submittedName>
</protein>
<dbReference type="InterPro" id="IPR036388">
    <property type="entry name" value="WH-like_DNA-bd_sf"/>
</dbReference>
<dbReference type="AlphaFoldDB" id="A0A7W7CH75"/>
<comment type="caution">
    <text evidence="2">The sequence shown here is derived from an EMBL/GenBank/DDBJ whole genome shotgun (WGS) entry which is preliminary data.</text>
</comment>
<dbReference type="Gene3D" id="1.10.10.10">
    <property type="entry name" value="Winged helix-like DNA-binding domain superfamily/Winged helix DNA-binding domain"/>
    <property type="match status" value="1"/>
</dbReference>
<accession>A0A7W7CH75</accession>
<evidence type="ECO:0000259" key="1">
    <source>
        <dbReference type="PROSITE" id="PS50995"/>
    </source>
</evidence>
<reference evidence="2 3" key="1">
    <citation type="submission" date="2020-08" db="EMBL/GenBank/DDBJ databases">
        <title>Sequencing the genomes of 1000 actinobacteria strains.</title>
        <authorList>
            <person name="Klenk H.-P."/>
        </authorList>
    </citation>
    <scope>NUCLEOTIDE SEQUENCE [LARGE SCALE GENOMIC DNA]</scope>
    <source>
        <strain evidence="2 3">DSM 44230</strain>
    </source>
</reference>
<dbReference type="InterPro" id="IPR039422">
    <property type="entry name" value="MarR/SlyA-like"/>
</dbReference>
<dbReference type="Proteomes" id="UP000533598">
    <property type="component" value="Unassembled WGS sequence"/>
</dbReference>
<dbReference type="PRINTS" id="PR00598">
    <property type="entry name" value="HTHMARR"/>
</dbReference>
<organism evidence="2 3">
    <name type="scientific">Crossiella cryophila</name>
    <dbReference type="NCBI Taxonomy" id="43355"/>
    <lineage>
        <taxon>Bacteria</taxon>
        <taxon>Bacillati</taxon>
        <taxon>Actinomycetota</taxon>
        <taxon>Actinomycetes</taxon>
        <taxon>Pseudonocardiales</taxon>
        <taxon>Pseudonocardiaceae</taxon>
        <taxon>Crossiella</taxon>
    </lineage>
</organism>
<dbReference type="PROSITE" id="PS50995">
    <property type="entry name" value="HTH_MARR_2"/>
    <property type="match status" value="1"/>
</dbReference>
<gene>
    <name evidence="2" type="ORF">HNR67_007281</name>
</gene>
<keyword evidence="2" id="KW-0238">DNA-binding</keyword>
<dbReference type="SUPFAM" id="SSF46785">
    <property type="entry name" value="Winged helix' DNA-binding domain"/>
    <property type="match status" value="1"/>
</dbReference>
<dbReference type="GO" id="GO:0006950">
    <property type="term" value="P:response to stress"/>
    <property type="evidence" value="ECO:0007669"/>
    <property type="project" value="TreeGrafter"/>
</dbReference>
<sequence>MGIDGLADADGILAAWRQERPDLEVSSLGPFIRMLQVTQLMSAAVERVFVEHGLRRGEFDVLTSLRRSGPPFTLTPSELAGLLMLSRAGMTNRVDRLEAAGYVERRLDPADRRSFLIALTPCGREVIDEAFSAHIANLHRLTANICPEQRGQLDVMMRTLLGDLRAEGGCRPPGLP</sequence>
<feature type="domain" description="HTH marR-type" evidence="1">
    <location>
        <begin position="27"/>
        <end position="162"/>
    </location>
</feature>
<proteinExistence type="predicted"/>
<name>A0A7W7CH75_9PSEU</name>
<dbReference type="GO" id="GO:0003677">
    <property type="term" value="F:DNA binding"/>
    <property type="evidence" value="ECO:0007669"/>
    <property type="project" value="UniProtKB-KW"/>
</dbReference>